<dbReference type="InterPro" id="IPR011990">
    <property type="entry name" value="TPR-like_helical_dom_sf"/>
</dbReference>
<organism evidence="2 3">
    <name type="scientific">Enterococcus aquimarinus</name>
    <dbReference type="NCBI Taxonomy" id="328396"/>
    <lineage>
        <taxon>Bacteria</taxon>
        <taxon>Bacillati</taxon>
        <taxon>Bacillota</taxon>
        <taxon>Bacilli</taxon>
        <taxon>Lactobacillales</taxon>
        <taxon>Enterococcaceae</taxon>
        <taxon>Enterococcus</taxon>
    </lineage>
</organism>
<dbReference type="OrthoDB" id="1150409at2"/>
<accession>A0A1L8QUJ9</accession>
<dbReference type="InterPro" id="IPR001387">
    <property type="entry name" value="Cro/C1-type_HTH"/>
</dbReference>
<dbReference type="Proteomes" id="UP000182149">
    <property type="component" value="Unassembled WGS sequence"/>
</dbReference>
<dbReference type="EMBL" id="JXKD01000004">
    <property type="protein sequence ID" value="OJG11178.1"/>
    <property type="molecule type" value="Genomic_DNA"/>
</dbReference>
<dbReference type="SUPFAM" id="SSF47413">
    <property type="entry name" value="lambda repressor-like DNA-binding domains"/>
    <property type="match status" value="1"/>
</dbReference>
<protein>
    <submittedName>
        <fullName evidence="2">Cro/CI family transcriptional regulator</fullName>
    </submittedName>
</protein>
<proteinExistence type="predicted"/>
<dbReference type="Pfam" id="PF01381">
    <property type="entry name" value="HTH_3"/>
    <property type="match status" value="1"/>
</dbReference>
<sequence>MDIQRFISARKALGYSQKELSEGICTQTTLSRFENNGQIPTVKILIQLCHRLNLGLGELFPEVGVEENELNRQLAQAEFNFILREYQKAEEILDKIDSTLLIEPRQHWYYDYLKGYVIALKKGTTAEAFFYFNRIIDEAPKEEMEILVLLAYTGMGILYENIGEIQKAEYFFNKAITDVYRYPIKETHDIWRLLNIMYYCGSFYANIEDYQTSDALLTHGVEICSDNHVTYYLARMTFQLAKNAVAQNKDCYEIMDLYYSTKAYAKINKNMIELKALEDFKQELMENDAFSEIVLY</sequence>
<dbReference type="RefSeq" id="WP_071874384.1">
    <property type="nucleotide sequence ID" value="NZ_JBHSHF010000020.1"/>
</dbReference>
<dbReference type="AlphaFoldDB" id="A0A1L8QUJ9"/>
<name>A0A1L8QUJ9_9ENTE</name>
<dbReference type="Gene3D" id="1.25.40.10">
    <property type="entry name" value="Tetratricopeptide repeat domain"/>
    <property type="match status" value="1"/>
</dbReference>
<evidence type="ECO:0000313" key="3">
    <source>
        <dbReference type="Proteomes" id="UP000182149"/>
    </source>
</evidence>
<evidence type="ECO:0000259" key="1">
    <source>
        <dbReference type="PROSITE" id="PS50943"/>
    </source>
</evidence>
<reference evidence="2 3" key="1">
    <citation type="submission" date="2014-12" db="EMBL/GenBank/DDBJ databases">
        <title>Draft genome sequences of 29 type strains of Enterococci.</title>
        <authorList>
            <person name="Zhong Z."/>
            <person name="Sun Z."/>
            <person name="Liu W."/>
            <person name="Zhang W."/>
            <person name="Zhang H."/>
        </authorList>
    </citation>
    <scope>NUCLEOTIDE SEQUENCE [LARGE SCALE GENOMIC DNA]</scope>
    <source>
        <strain evidence="2 3">DSM 17690</strain>
    </source>
</reference>
<keyword evidence="3" id="KW-1185">Reference proteome</keyword>
<feature type="domain" description="HTH cro/C1-type" evidence="1">
    <location>
        <begin position="6"/>
        <end position="59"/>
    </location>
</feature>
<comment type="caution">
    <text evidence="2">The sequence shown here is derived from an EMBL/GenBank/DDBJ whole genome shotgun (WGS) entry which is preliminary data.</text>
</comment>
<dbReference type="CDD" id="cd00093">
    <property type="entry name" value="HTH_XRE"/>
    <property type="match status" value="1"/>
</dbReference>
<evidence type="ECO:0000313" key="2">
    <source>
        <dbReference type="EMBL" id="OJG11178.1"/>
    </source>
</evidence>
<dbReference type="SMART" id="SM00530">
    <property type="entry name" value="HTH_XRE"/>
    <property type="match status" value="1"/>
</dbReference>
<dbReference type="GO" id="GO:0003677">
    <property type="term" value="F:DNA binding"/>
    <property type="evidence" value="ECO:0007669"/>
    <property type="project" value="InterPro"/>
</dbReference>
<dbReference type="STRING" id="328396.RU93_GL001665"/>
<dbReference type="PROSITE" id="PS50943">
    <property type="entry name" value="HTH_CROC1"/>
    <property type="match status" value="1"/>
</dbReference>
<dbReference type="InterPro" id="IPR010982">
    <property type="entry name" value="Lambda_DNA-bd_dom_sf"/>
</dbReference>
<dbReference type="SUPFAM" id="SSF48452">
    <property type="entry name" value="TPR-like"/>
    <property type="match status" value="1"/>
</dbReference>
<gene>
    <name evidence="2" type="ORF">RU93_GL001665</name>
</gene>